<protein>
    <recommendedName>
        <fullName evidence="3">Crp/Fnr family transcriptional regulator</fullName>
    </recommendedName>
</protein>
<dbReference type="Proteomes" id="UP000216133">
    <property type="component" value="Unassembled WGS sequence"/>
</dbReference>
<proteinExistence type="predicted"/>
<reference evidence="1 2" key="1">
    <citation type="submission" date="2017-07" db="EMBL/GenBank/DDBJ databases">
        <title>Isolation and whole genome analysis of endospore-forming bacteria from heroin.</title>
        <authorList>
            <person name="Kalinowski J."/>
            <person name="Ahrens B."/>
            <person name="Al-Dilaimi A."/>
            <person name="Winkler A."/>
            <person name="Wibberg D."/>
            <person name="Schleenbecker U."/>
            <person name="Ruckert C."/>
            <person name="Wolfel R."/>
            <person name="Grass G."/>
        </authorList>
    </citation>
    <scope>NUCLEOTIDE SEQUENCE [LARGE SCALE GENOMIC DNA]</scope>
    <source>
        <strain evidence="1 2">7523-2</strain>
    </source>
</reference>
<accession>A0A268QUU8</accession>
<comment type="caution">
    <text evidence="1">The sequence shown here is derived from an EMBL/GenBank/DDBJ whole genome shotgun (WGS) entry which is preliminary data.</text>
</comment>
<feature type="non-terminal residue" evidence="1">
    <location>
        <position position="1"/>
    </location>
</feature>
<evidence type="ECO:0008006" key="3">
    <source>
        <dbReference type="Google" id="ProtNLM"/>
    </source>
</evidence>
<gene>
    <name evidence="1" type="ORF">CHH61_26100</name>
</gene>
<evidence type="ECO:0000313" key="2">
    <source>
        <dbReference type="Proteomes" id="UP000216133"/>
    </source>
</evidence>
<name>A0A268QUU8_SHOCL</name>
<sequence length="70" mass="8067">ALQVMTIQEAGLLFFMIPHMNTRAFVLCSNPYEMDIEKIVLWNREQLAEECGLSLVQVKRLTASLKKKQV</sequence>
<organism evidence="1 2">
    <name type="scientific">Shouchella clausii</name>
    <name type="common">Alkalihalobacillus clausii</name>
    <dbReference type="NCBI Taxonomy" id="79880"/>
    <lineage>
        <taxon>Bacteria</taxon>
        <taxon>Bacillati</taxon>
        <taxon>Bacillota</taxon>
        <taxon>Bacilli</taxon>
        <taxon>Bacillales</taxon>
        <taxon>Bacillaceae</taxon>
        <taxon>Shouchella</taxon>
    </lineage>
</organism>
<dbReference type="AlphaFoldDB" id="A0A268QUU8"/>
<feature type="non-terminal residue" evidence="1">
    <location>
        <position position="70"/>
    </location>
</feature>
<dbReference type="EMBL" id="NPBS01000922">
    <property type="protein sequence ID" value="PAF11662.1"/>
    <property type="molecule type" value="Genomic_DNA"/>
</dbReference>
<evidence type="ECO:0000313" key="1">
    <source>
        <dbReference type="EMBL" id="PAF11662.1"/>
    </source>
</evidence>